<gene>
    <name evidence="2" type="ORF">SLEP1_g24841</name>
</gene>
<reference evidence="2 3" key="1">
    <citation type="journal article" date="2021" name="Commun. Biol.">
        <title>The genome of Shorea leprosula (Dipterocarpaceae) highlights the ecological relevance of drought in aseasonal tropical rainforests.</title>
        <authorList>
            <person name="Ng K.K.S."/>
            <person name="Kobayashi M.J."/>
            <person name="Fawcett J.A."/>
            <person name="Hatakeyama M."/>
            <person name="Paape T."/>
            <person name="Ng C.H."/>
            <person name="Ang C.C."/>
            <person name="Tnah L.H."/>
            <person name="Lee C.T."/>
            <person name="Nishiyama T."/>
            <person name="Sese J."/>
            <person name="O'Brien M.J."/>
            <person name="Copetti D."/>
            <person name="Mohd Noor M.I."/>
            <person name="Ong R.C."/>
            <person name="Putra M."/>
            <person name="Sireger I.Z."/>
            <person name="Indrioko S."/>
            <person name="Kosugi Y."/>
            <person name="Izuno A."/>
            <person name="Isagi Y."/>
            <person name="Lee S.L."/>
            <person name="Shimizu K.K."/>
        </authorList>
    </citation>
    <scope>NUCLEOTIDE SEQUENCE [LARGE SCALE GENOMIC DNA]</scope>
    <source>
        <strain evidence="2">214</strain>
    </source>
</reference>
<protein>
    <submittedName>
        <fullName evidence="2">Uncharacterized protein</fullName>
    </submittedName>
</protein>
<evidence type="ECO:0000313" key="2">
    <source>
        <dbReference type="EMBL" id="GKV13879.1"/>
    </source>
</evidence>
<feature type="region of interest" description="Disordered" evidence="1">
    <location>
        <begin position="1"/>
        <end position="24"/>
    </location>
</feature>
<name>A0AAV5JH59_9ROSI</name>
<keyword evidence="3" id="KW-1185">Reference proteome</keyword>
<evidence type="ECO:0000313" key="3">
    <source>
        <dbReference type="Proteomes" id="UP001054252"/>
    </source>
</evidence>
<proteinExistence type="predicted"/>
<dbReference type="AlphaFoldDB" id="A0AAV5JH59"/>
<evidence type="ECO:0000256" key="1">
    <source>
        <dbReference type="SAM" id="MobiDB-lite"/>
    </source>
</evidence>
<dbReference type="EMBL" id="BPVZ01000039">
    <property type="protein sequence ID" value="GKV13879.1"/>
    <property type="molecule type" value="Genomic_DNA"/>
</dbReference>
<organism evidence="2 3">
    <name type="scientific">Rubroshorea leprosula</name>
    <dbReference type="NCBI Taxonomy" id="152421"/>
    <lineage>
        <taxon>Eukaryota</taxon>
        <taxon>Viridiplantae</taxon>
        <taxon>Streptophyta</taxon>
        <taxon>Embryophyta</taxon>
        <taxon>Tracheophyta</taxon>
        <taxon>Spermatophyta</taxon>
        <taxon>Magnoliopsida</taxon>
        <taxon>eudicotyledons</taxon>
        <taxon>Gunneridae</taxon>
        <taxon>Pentapetalae</taxon>
        <taxon>rosids</taxon>
        <taxon>malvids</taxon>
        <taxon>Malvales</taxon>
        <taxon>Dipterocarpaceae</taxon>
        <taxon>Rubroshorea</taxon>
    </lineage>
</organism>
<accession>A0AAV5JH59</accession>
<sequence length="36" mass="3895">MLCPPTLCTREAPQPPPPISGRKSGKAWGFLPIFLS</sequence>
<comment type="caution">
    <text evidence="2">The sequence shown here is derived from an EMBL/GenBank/DDBJ whole genome shotgun (WGS) entry which is preliminary data.</text>
</comment>
<dbReference type="Proteomes" id="UP001054252">
    <property type="component" value="Unassembled WGS sequence"/>
</dbReference>